<protein>
    <recommendedName>
        <fullName evidence="2">Probable ATP-dependent transporter ycf16</fullName>
    </recommendedName>
</protein>
<evidence type="ECO:0000259" key="11">
    <source>
        <dbReference type="PROSITE" id="PS50893"/>
    </source>
</evidence>
<keyword evidence="9 10" id="KW-0472">Membrane</keyword>
<evidence type="ECO:0000256" key="5">
    <source>
        <dbReference type="ARBA" id="ARBA00022692"/>
    </source>
</evidence>
<dbReference type="Proteomes" id="UP000007014">
    <property type="component" value="Chromosome 15"/>
</dbReference>
<feature type="transmembrane region" description="Helical" evidence="10">
    <location>
        <begin position="108"/>
        <end position="129"/>
    </location>
</feature>
<feature type="transmembrane region" description="Helical" evidence="10">
    <location>
        <begin position="330"/>
        <end position="357"/>
    </location>
</feature>
<sequence length="669" mass="73675">MARGRHLVQECRSLAFIVPSLWSSVAFYGGNDQLCQQSRYLVSPVVCFLGRRAPKVVAVPRKRLRKLSVTQLQSISRDSAIGAGIQSLGRWQLAQVFASLIRTHTKEVVFSGLCTLMSSSSLLWLIRLFGRLSSAVAAGSLANVGQLAVGCSVALLLRVASQFGQDVWLSRTCNFVEDALRARYVASALDFGLEEGALDSGEASMQATMEIERVGSAMLLVLRSLAPSVLQFVVMLAYMLYVSLPLTLCILCTAPLMAVVYAILERRLDQYVRQAQKLFARYAAATADSFRNRQLLQLYLAQDFAASKLEAFAKELLLAKNRMHFIRAGIVPAISVCYAITVLTMLYASALCISWGYLEPKELVSFIAAVAFLIEPVQGIASGLGSVKEGEESARRVFRVINLRPKKRTQIETSSIPKPAASKIQVRNVWFRYAPDSEYVLRGVTMTVHPGERVAIVGGSGAGKSTLIAVLSRMCDPQRGFVYLDGVDIRSMPLDYVRRQVCVVPQDAPMLNFSVAENVAFGLPMDPMKVEYCCQLAKAHDFIVKDLPAGYETLVGEGGSNLSGGQRQRLAIARALYREPGVLILDEAYSALDAENETHILSSLRELFASSAYPRTTIFIAHRLSSVRDADRIAVMENGEIVEYGTHEELLRESNSRYGMLLALQERNH</sequence>
<dbReference type="GO" id="GO:0005524">
    <property type="term" value="F:ATP binding"/>
    <property type="evidence" value="ECO:0007669"/>
    <property type="project" value="UniProtKB-KW"/>
</dbReference>
<evidence type="ECO:0000256" key="1">
    <source>
        <dbReference type="ARBA" id="ARBA00004651"/>
    </source>
</evidence>
<dbReference type="GeneID" id="16995579"/>
<dbReference type="Gramene" id="CMO105CT">
    <property type="protein sequence ID" value="CMO105CT"/>
    <property type="gene ID" value="CMO105C"/>
</dbReference>
<dbReference type="PROSITE" id="PS00211">
    <property type="entry name" value="ABC_TRANSPORTER_1"/>
    <property type="match status" value="1"/>
</dbReference>
<dbReference type="STRING" id="280699.M1V5Y5"/>
<evidence type="ECO:0000256" key="8">
    <source>
        <dbReference type="ARBA" id="ARBA00022989"/>
    </source>
</evidence>
<dbReference type="InterPro" id="IPR003593">
    <property type="entry name" value="AAA+_ATPase"/>
</dbReference>
<evidence type="ECO:0000313" key="14">
    <source>
        <dbReference type="Proteomes" id="UP000007014"/>
    </source>
</evidence>
<dbReference type="RefSeq" id="XP_005537516.1">
    <property type="nucleotide sequence ID" value="XM_005537459.1"/>
</dbReference>
<keyword evidence="8 10" id="KW-1133">Transmembrane helix</keyword>
<reference evidence="13 14" key="2">
    <citation type="journal article" date="2007" name="BMC Biol.">
        <title>A 100%-complete sequence reveals unusually simple genomic features in the hot-spring red alga Cyanidioschyzon merolae.</title>
        <authorList>
            <person name="Nozaki H."/>
            <person name="Takano H."/>
            <person name="Misumi O."/>
            <person name="Terasawa K."/>
            <person name="Matsuzaki M."/>
            <person name="Maruyama S."/>
            <person name="Nishida K."/>
            <person name="Yagisawa F."/>
            <person name="Yoshida Y."/>
            <person name="Fujiwara T."/>
            <person name="Takio S."/>
            <person name="Tamura K."/>
            <person name="Chung S.J."/>
            <person name="Nakamura S."/>
            <person name="Kuroiwa H."/>
            <person name="Tanaka K."/>
            <person name="Sato N."/>
            <person name="Kuroiwa T."/>
        </authorList>
    </citation>
    <scope>NUCLEOTIDE SEQUENCE [LARGE SCALE GENOMIC DNA]</scope>
    <source>
        <strain evidence="13 14">10D</strain>
    </source>
</reference>
<dbReference type="InterPro" id="IPR017871">
    <property type="entry name" value="ABC_transporter-like_CS"/>
</dbReference>
<dbReference type="InterPro" id="IPR011527">
    <property type="entry name" value="ABC1_TM_dom"/>
</dbReference>
<dbReference type="eggNOG" id="KOG0055">
    <property type="taxonomic scope" value="Eukaryota"/>
</dbReference>
<dbReference type="Gene3D" id="1.20.1560.10">
    <property type="entry name" value="ABC transporter type 1, transmembrane domain"/>
    <property type="match status" value="1"/>
</dbReference>
<name>M1V5Y5_CYAM1</name>
<evidence type="ECO:0000259" key="12">
    <source>
        <dbReference type="PROSITE" id="PS50929"/>
    </source>
</evidence>
<dbReference type="AlphaFoldDB" id="M1V5Y5"/>
<dbReference type="Gene3D" id="3.40.50.300">
    <property type="entry name" value="P-loop containing nucleotide triphosphate hydrolases"/>
    <property type="match status" value="1"/>
</dbReference>
<dbReference type="GO" id="GO:0005886">
    <property type="term" value="C:plasma membrane"/>
    <property type="evidence" value="ECO:0007669"/>
    <property type="project" value="UniProtKB-SubCell"/>
</dbReference>
<dbReference type="GO" id="GO:0015421">
    <property type="term" value="F:ABC-type oligopeptide transporter activity"/>
    <property type="evidence" value="ECO:0007669"/>
    <property type="project" value="TreeGrafter"/>
</dbReference>
<dbReference type="SMART" id="SM00382">
    <property type="entry name" value="AAA"/>
    <property type="match status" value="1"/>
</dbReference>
<dbReference type="PANTHER" id="PTHR43394:SF1">
    <property type="entry name" value="ATP-BINDING CASSETTE SUB-FAMILY B MEMBER 10, MITOCHONDRIAL"/>
    <property type="match status" value="1"/>
</dbReference>
<feature type="transmembrane region" description="Helical" evidence="10">
    <location>
        <begin position="135"/>
        <end position="157"/>
    </location>
</feature>
<keyword evidence="14" id="KW-1185">Reference proteome</keyword>
<keyword evidence="3" id="KW-0813">Transport</keyword>
<proteinExistence type="predicted"/>
<evidence type="ECO:0000313" key="13">
    <source>
        <dbReference type="EMBL" id="BAM81480.1"/>
    </source>
</evidence>
<feature type="domain" description="ABC transmembrane type-1" evidence="12">
    <location>
        <begin position="108"/>
        <end position="389"/>
    </location>
</feature>
<keyword evidence="5 10" id="KW-0812">Transmembrane</keyword>
<dbReference type="EMBL" id="AP006497">
    <property type="protein sequence ID" value="BAM81480.1"/>
    <property type="molecule type" value="Genomic_DNA"/>
</dbReference>
<dbReference type="HOGENOM" id="CLU_000604_84_3_1"/>
<dbReference type="InterPro" id="IPR003439">
    <property type="entry name" value="ABC_transporter-like_ATP-bd"/>
</dbReference>
<dbReference type="PANTHER" id="PTHR43394">
    <property type="entry name" value="ATP-DEPENDENT PERMEASE MDL1, MITOCHONDRIAL"/>
    <property type="match status" value="1"/>
</dbReference>
<dbReference type="InterPro" id="IPR027417">
    <property type="entry name" value="P-loop_NTPase"/>
</dbReference>
<reference evidence="13 14" key="1">
    <citation type="journal article" date="2004" name="Nature">
        <title>Genome sequence of the ultrasmall unicellular red alga Cyanidioschyzon merolae 10D.</title>
        <authorList>
            <person name="Matsuzaki M."/>
            <person name="Misumi O."/>
            <person name="Shin-i T."/>
            <person name="Maruyama S."/>
            <person name="Takahara M."/>
            <person name="Miyagishima S."/>
            <person name="Mori T."/>
            <person name="Nishida K."/>
            <person name="Yagisawa F."/>
            <person name="Nishida K."/>
            <person name="Yoshida Y."/>
            <person name="Nishimura Y."/>
            <person name="Nakao S."/>
            <person name="Kobayashi T."/>
            <person name="Momoyama Y."/>
            <person name="Higashiyama T."/>
            <person name="Minoda A."/>
            <person name="Sano M."/>
            <person name="Nomoto H."/>
            <person name="Oishi K."/>
            <person name="Hayashi H."/>
            <person name="Ohta F."/>
            <person name="Nishizaka S."/>
            <person name="Haga S."/>
            <person name="Miura S."/>
            <person name="Morishita T."/>
            <person name="Kabeya Y."/>
            <person name="Terasawa K."/>
            <person name="Suzuki Y."/>
            <person name="Ishii Y."/>
            <person name="Asakawa S."/>
            <person name="Takano H."/>
            <person name="Ohta N."/>
            <person name="Kuroiwa H."/>
            <person name="Tanaka K."/>
            <person name="Shimizu N."/>
            <person name="Sugano S."/>
            <person name="Sato N."/>
            <person name="Nozaki H."/>
            <person name="Ogasawara N."/>
            <person name="Kohara Y."/>
            <person name="Kuroiwa T."/>
        </authorList>
    </citation>
    <scope>NUCLEOTIDE SEQUENCE [LARGE SCALE GENOMIC DNA]</scope>
    <source>
        <strain evidence="13 14">10D</strain>
    </source>
</reference>
<dbReference type="OMA" id="CASANIH"/>
<dbReference type="GO" id="GO:0016887">
    <property type="term" value="F:ATP hydrolysis activity"/>
    <property type="evidence" value="ECO:0007669"/>
    <property type="project" value="InterPro"/>
</dbReference>
<keyword evidence="7" id="KW-0067">ATP-binding</keyword>
<dbReference type="PROSITE" id="PS50929">
    <property type="entry name" value="ABC_TM1F"/>
    <property type="match status" value="1"/>
</dbReference>
<evidence type="ECO:0000256" key="2">
    <source>
        <dbReference type="ARBA" id="ARBA00014334"/>
    </source>
</evidence>
<comment type="subcellular location">
    <subcellularLocation>
        <location evidence="1">Cell membrane</location>
        <topology evidence="1">Multi-pass membrane protein</topology>
    </subcellularLocation>
</comment>
<dbReference type="KEGG" id="cme:CYME_CMO105C"/>
<evidence type="ECO:0000256" key="6">
    <source>
        <dbReference type="ARBA" id="ARBA00022741"/>
    </source>
</evidence>
<evidence type="ECO:0000256" key="4">
    <source>
        <dbReference type="ARBA" id="ARBA00022475"/>
    </source>
</evidence>
<dbReference type="SUPFAM" id="SSF52540">
    <property type="entry name" value="P-loop containing nucleoside triphosphate hydrolases"/>
    <property type="match status" value="1"/>
</dbReference>
<dbReference type="InterPro" id="IPR039421">
    <property type="entry name" value="Type_1_exporter"/>
</dbReference>
<accession>M1V5Y5</accession>
<feature type="domain" description="ABC transporter" evidence="11">
    <location>
        <begin position="424"/>
        <end position="663"/>
    </location>
</feature>
<keyword evidence="4" id="KW-1003">Cell membrane</keyword>
<dbReference type="SUPFAM" id="SSF90123">
    <property type="entry name" value="ABC transporter transmembrane region"/>
    <property type="match status" value="1"/>
</dbReference>
<organism evidence="13 14">
    <name type="scientific">Cyanidioschyzon merolae (strain NIES-3377 / 10D)</name>
    <name type="common">Unicellular red alga</name>
    <dbReference type="NCBI Taxonomy" id="280699"/>
    <lineage>
        <taxon>Eukaryota</taxon>
        <taxon>Rhodophyta</taxon>
        <taxon>Bangiophyceae</taxon>
        <taxon>Cyanidiales</taxon>
        <taxon>Cyanidiaceae</taxon>
        <taxon>Cyanidioschyzon</taxon>
    </lineage>
</organism>
<feature type="transmembrane region" description="Helical" evidence="10">
    <location>
        <begin position="214"/>
        <end position="238"/>
    </location>
</feature>
<dbReference type="InterPro" id="IPR036640">
    <property type="entry name" value="ABC1_TM_sf"/>
</dbReference>
<evidence type="ECO:0000256" key="9">
    <source>
        <dbReference type="ARBA" id="ARBA00023136"/>
    </source>
</evidence>
<dbReference type="Pfam" id="PF00664">
    <property type="entry name" value="ABC_membrane"/>
    <property type="match status" value="1"/>
</dbReference>
<dbReference type="PROSITE" id="PS50893">
    <property type="entry name" value="ABC_TRANSPORTER_2"/>
    <property type="match status" value="1"/>
</dbReference>
<evidence type="ECO:0000256" key="7">
    <source>
        <dbReference type="ARBA" id="ARBA00022840"/>
    </source>
</evidence>
<dbReference type="OrthoDB" id="6500128at2759"/>
<dbReference type="Pfam" id="PF00005">
    <property type="entry name" value="ABC_tran"/>
    <property type="match status" value="1"/>
</dbReference>
<dbReference type="FunFam" id="3.40.50.300:FF:000221">
    <property type="entry name" value="Multidrug ABC transporter ATP-binding protein"/>
    <property type="match status" value="1"/>
</dbReference>
<evidence type="ECO:0000256" key="3">
    <source>
        <dbReference type="ARBA" id="ARBA00022448"/>
    </source>
</evidence>
<dbReference type="CDD" id="cd07346">
    <property type="entry name" value="ABC_6TM_exporters"/>
    <property type="match status" value="1"/>
</dbReference>
<gene>
    <name evidence="13" type="ORF">CYME_CMO105C</name>
</gene>
<evidence type="ECO:0000256" key="10">
    <source>
        <dbReference type="SAM" id="Phobius"/>
    </source>
</evidence>
<feature type="transmembrane region" description="Helical" evidence="10">
    <location>
        <begin position="244"/>
        <end position="264"/>
    </location>
</feature>
<keyword evidence="6" id="KW-0547">Nucleotide-binding</keyword>